<dbReference type="InterPro" id="IPR012349">
    <property type="entry name" value="Split_barrel_FMN-bd"/>
</dbReference>
<keyword evidence="3" id="KW-1185">Reference proteome</keyword>
<reference evidence="3" key="1">
    <citation type="journal article" date="2019" name="Int. J. Syst. Evol. Microbiol.">
        <title>The Global Catalogue of Microorganisms (GCM) 10K type strain sequencing project: providing services to taxonomists for standard genome sequencing and annotation.</title>
        <authorList>
            <consortium name="The Broad Institute Genomics Platform"/>
            <consortium name="The Broad Institute Genome Sequencing Center for Infectious Disease"/>
            <person name="Wu L."/>
            <person name="Ma J."/>
        </authorList>
    </citation>
    <scope>NUCLEOTIDE SEQUENCE [LARGE SCALE GENOMIC DNA]</scope>
    <source>
        <strain evidence="3">JCM 18531</strain>
    </source>
</reference>
<dbReference type="PANTHER" id="PTHR34818:SF1">
    <property type="entry name" value="PROTEIN BLI-3"/>
    <property type="match status" value="1"/>
</dbReference>
<dbReference type="EMBL" id="BAABKM010000005">
    <property type="protein sequence ID" value="GAA4718635.1"/>
    <property type="molecule type" value="Genomic_DNA"/>
</dbReference>
<dbReference type="Pfam" id="PF16242">
    <property type="entry name" value="Pyrid_ox_like"/>
    <property type="match status" value="1"/>
</dbReference>
<dbReference type="InterPro" id="IPR052917">
    <property type="entry name" value="Stress-Dev_Protein"/>
</dbReference>
<protein>
    <submittedName>
        <fullName evidence="2">Pyridoxamine 5'-phosphate oxidase family protein</fullName>
    </submittedName>
</protein>
<evidence type="ECO:0000259" key="1">
    <source>
        <dbReference type="Pfam" id="PF16242"/>
    </source>
</evidence>
<evidence type="ECO:0000313" key="3">
    <source>
        <dbReference type="Proteomes" id="UP001499974"/>
    </source>
</evidence>
<proteinExistence type="predicted"/>
<gene>
    <name evidence="2" type="ORF">GCM10023349_43250</name>
</gene>
<dbReference type="SUPFAM" id="SSF50475">
    <property type="entry name" value="FMN-binding split barrel"/>
    <property type="match status" value="1"/>
</dbReference>
<sequence length="164" mass="17987">MGYRPDMTDNEDQKKLVDLMSDMPIAMLTTYGVDGPRSLPMARQEVEPSAEMWFISARDTAHTRAIQHNPTVSLTFSARDSWVAVTGTATVVDDAAKLEELWNTFAEAWLPGGPEDPNATLIRVDVEHGEYWDTPGSKVASLISFAKTKLTGATFDADHGSVDL</sequence>
<dbReference type="Gene3D" id="2.30.110.10">
    <property type="entry name" value="Electron Transport, Fmn-binding Protein, Chain A"/>
    <property type="match status" value="1"/>
</dbReference>
<feature type="domain" description="General stress protein FMN-binding split barrel" evidence="1">
    <location>
        <begin position="12"/>
        <end position="156"/>
    </location>
</feature>
<dbReference type="InterPro" id="IPR038725">
    <property type="entry name" value="YdaG_split_barrel_FMN-bd"/>
</dbReference>
<accession>A0ABP8Y0C3</accession>
<dbReference type="Proteomes" id="UP001499974">
    <property type="component" value="Unassembled WGS sequence"/>
</dbReference>
<evidence type="ECO:0000313" key="2">
    <source>
        <dbReference type="EMBL" id="GAA4718635.1"/>
    </source>
</evidence>
<organism evidence="2 3">
    <name type="scientific">Nocardioides conyzicola</name>
    <dbReference type="NCBI Taxonomy" id="1651781"/>
    <lineage>
        <taxon>Bacteria</taxon>
        <taxon>Bacillati</taxon>
        <taxon>Actinomycetota</taxon>
        <taxon>Actinomycetes</taxon>
        <taxon>Propionibacteriales</taxon>
        <taxon>Nocardioidaceae</taxon>
        <taxon>Nocardioides</taxon>
    </lineage>
</organism>
<comment type="caution">
    <text evidence="2">The sequence shown here is derived from an EMBL/GenBank/DDBJ whole genome shotgun (WGS) entry which is preliminary data.</text>
</comment>
<name>A0ABP8Y0C3_9ACTN</name>
<dbReference type="PANTHER" id="PTHR34818">
    <property type="entry name" value="PROTEIN BLI-3"/>
    <property type="match status" value="1"/>
</dbReference>